<dbReference type="EMBL" id="DTBD01000070">
    <property type="protein sequence ID" value="HGQ65141.1"/>
    <property type="molecule type" value="Genomic_DNA"/>
</dbReference>
<dbReference type="AlphaFoldDB" id="A0A7C4JLC2"/>
<evidence type="ECO:0000313" key="1">
    <source>
        <dbReference type="EMBL" id="HGQ36622.1"/>
    </source>
</evidence>
<reference evidence="2" key="1">
    <citation type="journal article" date="2020" name="mSystems">
        <title>Genome- and Community-Level Interaction Insights into Carbon Utilization and Element Cycling Functions of Hydrothermarchaeota in Hydrothermal Sediment.</title>
        <authorList>
            <person name="Zhou Z."/>
            <person name="Liu Y."/>
            <person name="Xu W."/>
            <person name="Pan J."/>
            <person name="Luo Z.H."/>
            <person name="Li M."/>
        </authorList>
    </citation>
    <scope>NUCLEOTIDE SEQUENCE [LARGE SCALE GENOMIC DNA]</scope>
    <source>
        <strain evidence="2">SpSt-637</strain>
        <strain evidence="1">SpSt-667</strain>
    </source>
</reference>
<sequence>MPKYHTVVEDDNVAIVTKTAKLLLEIENIVDEILSEHQIEEHKYRVEGLEDPNRGTVHVYIDLNGKCSKEVSKDDKLIKVSCQRVLPNVNEIFRYIVINLAKISVNLLRPFLGREEEYMVIFLDRGSAAILEGSPEKVVAPFIPGTVFTCHTHPNTYRALLSKEDARSLLELLSNRGLGSCVISTSSCLVVYRCGPFVLDDYFKLFNAIKDQEYIDIITLSSLGLESIEGVEFIT</sequence>
<evidence type="ECO:0000313" key="2">
    <source>
        <dbReference type="EMBL" id="HGQ65141.1"/>
    </source>
</evidence>
<dbReference type="EMBL" id="DTCK01000042">
    <property type="protein sequence ID" value="HGQ36622.1"/>
    <property type="molecule type" value="Genomic_DNA"/>
</dbReference>
<gene>
    <name evidence="2" type="ORF">ENU08_07850</name>
    <name evidence="1" type="ORF">ENU41_08135</name>
</gene>
<organism evidence="2">
    <name type="scientific">Ignisphaera aggregans</name>
    <dbReference type="NCBI Taxonomy" id="334771"/>
    <lineage>
        <taxon>Archaea</taxon>
        <taxon>Thermoproteota</taxon>
        <taxon>Thermoprotei</taxon>
        <taxon>Desulfurococcales</taxon>
        <taxon>Desulfurococcaceae</taxon>
        <taxon>Ignisphaera</taxon>
    </lineage>
</organism>
<name>A0A7C4JLC2_9CREN</name>
<comment type="caution">
    <text evidence="2">The sequence shown here is derived from an EMBL/GenBank/DDBJ whole genome shotgun (WGS) entry which is preliminary data.</text>
</comment>
<proteinExistence type="predicted"/>
<protein>
    <submittedName>
        <fullName evidence="2">Uncharacterized protein</fullName>
    </submittedName>
</protein>
<accession>A0A7C4JLC2</accession>